<dbReference type="PATRIC" id="fig|1648404.4.peg.1712"/>
<name>A0A0H4VGQ0_9SPHN</name>
<evidence type="ECO:0000313" key="2">
    <source>
        <dbReference type="EMBL" id="AKQ42011.1"/>
    </source>
</evidence>
<evidence type="ECO:0000313" key="3">
    <source>
        <dbReference type="Proteomes" id="UP000059113"/>
    </source>
</evidence>
<dbReference type="STRING" id="1648404.CP97_08220"/>
<reference evidence="3" key="2">
    <citation type="submission" date="2015-04" db="EMBL/GenBank/DDBJ databases">
        <title>The complete genome sequence of Erythrobacter sp. s21-N3.</title>
        <authorList>
            <person name="Zhuang L."/>
            <person name="Liu Y."/>
            <person name="Shao Z."/>
        </authorList>
    </citation>
    <scope>NUCLEOTIDE SEQUENCE [LARGE SCALE GENOMIC DNA]</scope>
    <source>
        <strain evidence="3">s21-N3</strain>
    </source>
</reference>
<protein>
    <submittedName>
        <fullName evidence="2">Uncharacterized protein</fullName>
    </submittedName>
</protein>
<organism evidence="2 3">
    <name type="scientific">Aurantiacibacter atlanticus</name>
    <dbReference type="NCBI Taxonomy" id="1648404"/>
    <lineage>
        <taxon>Bacteria</taxon>
        <taxon>Pseudomonadati</taxon>
        <taxon>Pseudomonadota</taxon>
        <taxon>Alphaproteobacteria</taxon>
        <taxon>Sphingomonadales</taxon>
        <taxon>Erythrobacteraceae</taxon>
        <taxon>Aurantiacibacter</taxon>
    </lineage>
</organism>
<feature type="coiled-coil region" evidence="1">
    <location>
        <begin position="39"/>
        <end position="66"/>
    </location>
</feature>
<gene>
    <name evidence="2" type="ORF">CP97_08220</name>
</gene>
<dbReference type="Proteomes" id="UP000059113">
    <property type="component" value="Chromosome"/>
</dbReference>
<keyword evidence="1" id="KW-0175">Coiled coil</keyword>
<reference evidence="2 3" key="1">
    <citation type="journal article" date="2015" name="Int. J. Syst. Evol. Microbiol.">
        <title>Erythrobacter atlanticus sp. nov., a bacterium from ocean sediment able to degrade polycyclic aromatic hydrocarbons.</title>
        <authorList>
            <person name="Zhuang L."/>
            <person name="Liu Y."/>
            <person name="Wang L."/>
            <person name="Wang W."/>
            <person name="Shao Z."/>
        </authorList>
    </citation>
    <scope>NUCLEOTIDE SEQUENCE [LARGE SCALE GENOMIC DNA]</scope>
    <source>
        <strain evidence="3">s21-N3</strain>
    </source>
</reference>
<dbReference type="AlphaFoldDB" id="A0A0H4VGQ0"/>
<proteinExistence type="predicted"/>
<sequence>MDADRIVSRVNRALARIDGAAGRIEAAAEKARLADRDKNTGLEQRYASLQREAAEALQQLDLVIETLEK</sequence>
<evidence type="ECO:0000256" key="1">
    <source>
        <dbReference type="SAM" id="Coils"/>
    </source>
</evidence>
<dbReference type="EMBL" id="CP011310">
    <property type="protein sequence ID" value="AKQ42011.1"/>
    <property type="molecule type" value="Genomic_DNA"/>
</dbReference>
<accession>A0A0H4VGQ0</accession>
<dbReference type="KEGG" id="ery:CP97_08220"/>
<keyword evidence="3" id="KW-1185">Reference proteome</keyword>